<dbReference type="PROSITE" id="PS00070">
    <property type="entry name" value="ALDEHYDE_DEHYDR_CYS"/>
    <property type="match status" value="1"/>
</dbReference>
<reference evidence="6" key="1">
    <citation type="submission" date="2023-07" db="EMBL/GenBank/DDBJ databases">
        <title>Sorghum-associated microbial communities from plants grown in Nebraska, USA.</title>
        <authorList>
            <person name="Schachtman D."/>
        </authorList>
    </citation>
    <scope>NUCLEOTIDE SEQUENCE</scope>
    <source>
        <strain evidence="6">DS3754</strain>
    </source>
</reference>
<dbReference type="Proteomes" id="UP001242045">
    <property type="component" value="Unassembled WGS sequence"/>
</dbReference>
<dbReference type="InterPro" id="IPR016163">
    <property type="entry name" value="Ald_DH_C"/>
</dbReference>
<dbReference type="PANTHER" id="PTHR42804">
    <property type="entry name" value="ALDEHYDE DEHYDROGENASE"/>
    <property type="match status" value="1"/>
</dbReference>
<protein>
    <recommendedName>
        <fullName evidence="3">aldehyde dehydrogenase (NAD(+))</fullName>
        <ecNumber evidence="3">1.2.1.3</ecNumber>
    </recommendedName>
</protein>
<evidence type="ECO:0000256" key="3">
    <source>
        <dbReference type="ARBA" id="ARBA00024226"/>
    </source>
</evidence>
<dbReference type="InterPro" id="IPR016161">
    <property type="entry name" value="Ald_DH/histidinol_DH"/>
</dbReference>
<evidence type="ECO:0000256" key="1">
    <source>
        <dbReference type="ARBA" id="ARBA00009986"/>
    </source>
</evidence>
<proteinExistence type="inferred from homology"/>
<organism evidence="6 7">
    <name type="scientific">Variovorax boronicumulans</name>
    <dbReference type="NCBI Taxonomy" id="436515"/>
    <lineage>
        <taxon>Bacteria</taxon>
        <taxon>Pseudomonadati</taxon>
        <taxon>Pseudomonadota</taxon>
        <taxon>Betaproteobacteria</taxon>
        <taxon>Burkholderiales</taxon>
        <taxon>Comamonadaceae</taxon>
        <taxon>Variovorax</taxon>
    </lineage>
</organism>
<dbReference type="Gene3D" id="3.40.309.10">
    <property type="entry name" value="Aldehyde Dehydrogenase, Chain A, domain 2"/>
    <property type="match status" value="1"/>
</dbReference>
<evidence type="ECO:0000256" key="2">
    <source>
        <dbReference type="ARBA" id="ARBA00023002"/>
    </source>
</evidence>
<dbReference type="Pfam" id="PF00171">
    <property type="entry name" value="Aldedh"/>
    <property type="match status" value="1"/>
</dbReference>
<evidence type="ECO:0000259" key="5">
    <source>
        <dbReference type="Pfam" id="PF00171"/>
    </source>
</evidence>
<keyword evidence="2 6" id="KW-0560">Oxidoreductase</keyword>
<dbReference type="PANTHER" id="PTHR42804:SF1">
    <property type="entry name" value="ALDEHYDE DEHYDROGENASE-RELATED"/>
    <property type="match status" value="1"/>
</dbReference>
<dbReference type="EC" id="1.2.1.3" evidence="3"/>
<sequence length="478" mass="50162">MWNIDQAYIDGAFVPVQGTERLDIANPATEQSIGTVTLANRDDARRAIAAANRAQPGMASSTRAERIEMLRRLEAAVLARTDEIRDATIEEYGGPLSRSQWVSNYASQCFASTAQVLRDYAFERRLGEATVVMEPVGVSGLIAPWNSAAGSICSKLASAIAAGCASVIKPSELGPLQAQVVTQALHDAALPAGAVNVLLGRGANVGDEIATSAGIAKISFTGSTQTGKLIARAGLDTMKRVSLALSGKSATVVLDDADMPTVLPMALNAAFMNNGQACVAGTRLLIPKTRMADAIERIRAIVAAMRVADPRDPATAVGPLASKAQFERVQHFIRRGLAEGATLVAGGEGRPEGLDKGWFVRPTVFAGVHNDMEIAREEIFGPVLSVIGYGDEAEAIAIANDSPYGLQAYVFSSQPQRALRVAAQLRAGSVLVNRIAPELIAPFGGVRQSGIGREFGVFGMEAFLEPKTIAAADGPAPT</sequence>
<evidence type="ECO:0000313" key="7">
    <source>
        <dbReference type="Proteomes" id="UP001242045"/>
    </source>
</evidence>
<name>A0AAW8D2Q2_9BURK</name>
<dbReference type="FunFam" id="3.40.309.10:FF:000012">
    <property type="entry name" value="Betaine aldehyde dehydrogenase"/>
    <property type="match status" value="1"/>
</dbReference>
<feature type="domain" description="Aldehyde dehydrogenase" evidence="5">
    <location>
        <begin position="17"/>
        <end position="469"/>
    </location>
</feature>
<comment type="caution">
    <text evidence="6">The sequence shown here is derived from an EMBL/GenBank/DDBJ whole genome shotgun (WGS) entry which is preliminary data.</text>
</comment>
<accession>A0AAW8D2Q2</accession>
<comment type="similarity">
    <text evidence="1">Belongs to the aldehyde dehydrogenase family.</text>
</comment>
<gene>
    <name evidence="6" type="ORF">J2W31_003623</name>
</gene>
<dbReference type="InterPro" id="IPR016162">
    <property type="entry name" value="Ald_DH_N"/>
</dbReference>
<dbReference type="GO" id="GO:0004029">
    <property type="term" value="F:aldehyde dehydrogenase (NAD+) activity"/>
    <property type="evidence" value="ECO:0007669"/>
    <property type="project" value="UniProtKB-EC"/>
</dbReference>
<comment type="catalytic activity">
    <reaction evidence="4">
        <text>an aldehyde + NAD(+) + H2O = a carboxylate + NADH + 2 H(+)</text>
        <dbReference type="Rhea" id="RHEA:16185"/>
        <dbReference type="ChEBI" id="CHEBI:15377"/>
        <dbReference type="ChEBI" id="CHEBI:15378"/>
        <dbReference type="ChEBI" id="CHEBI:17478"/>
        <dbReference type="ChEBI" id="CHEBI:29067"/>
        <dbReference type="ChEBI" id="CHEBI:57540"/>
        <dbReference type="ChEBI" id="CHEBI:57945"/>
        <dbReference type="EC" id="1.2.1.3"/>
    </reaction>
</comment>
<dbReference type="EMBL" id="JAUSRD010000008">
    <property type="protein sequence ID" value="MDP9894499.1"/>
    <property type="molecule type" value="Genomic_DNA"/>
</dbReference>
<dbReference type="InterPro" id="IPR016160">
    <property type="entry name" value="Ald_DH_CS_CYS"/>
</dbReference>
<dbReference type="Gene3D" id="3.40.605.10">
    <property type="entry name" value="Aldehyde Dehydrogenase, Chain A, domain 1"/>
    <property type="match status" value="1"/>
</dbReference>
<dbReference type="CDD" id="cd07138">
    <property type="entry name" value="ALDH_CddD_SSP0762"/>
    <property type="match status" value="1"/>
</dbReference>
<dbReference type="AlphaFoldDB" id="A0AAW8D2Q2"/>
<dbReference type="RefSeq" id="WP_307685576.1">
    <property type="nucleotide sequence ID" value="NZ_JAUSRD010000008.1"/>
</dbReference>
<evidence type="ECO:0000256" key="4">
    <source>
        <dbReference type="ARBA" id="ARBA00049194"/>
    </source>
</evidence>
<evidence type="ECO:0000313" key="6">
    <source>
        <dbReference type="EMBL" id="MDP9894499.1"/>
    </source>
</evidence>
<dbReference type="SUPFAM" id="SSF53720">
    <property type="entry name" value="ALDH-like"/>
    <property type="match status" value="1"/>
</dbReference>
<dbReference type="InterPro" id="IPR015590">
    <property type="entry name" value="Aldehyde_DH_dom"/>
</dbReference>